<feature type="domain" description="SH3" evidence="15">
    <location>
        <begin position="758"/>
        <end position="820"/>
    </location>
</feature>
<keyword evidence="8" id="KW-0862">Zinc</keyword>
<evidence type="ECO:0000256" key="6">
    <source>
        <dbReference type="ARBA" id="ARBA00022723"/>
    </source>
</evidence>
<keyword evidence="18" id="KW-1185">Reference proteome</keyword>
<dbReference type="CDD" id="cd11965">
    <property type="entry name" value="SH3_ASAP1"/>
    <property type="match status" value="1"/>
</dbReference>
<keyword evidence="4" id="KW-0343">GTPase activation</keyword>
<keyword evidence="5" id="KW-0963">Cytoplasm</keyword>
<keyword evidence="6" id="KW-0479">Metal-binding</keyword>
<feature type="region of interest" description="Disordered" evidence="14">
    <location>
        <begin position="475"/>
        <end position="557"/>
    </location>
</feature>
<sequence>MEATKCMFKEHDSQSRQGGYSMHQLQGNKEYGSEKKGYLLKKSDGLRKVWQRRKCTVKNGILTISHATSNRQPAKLNLLTCQVKPNAEDKKSFDLISRISLSCARWISVLTNSKEEALNMAFRGEQSTGENSLEDLTKAIIDDIQRLPGNEVCCDCGSPDPTWLSTNLGILTCIECSGIHREMGVHISRIQSLELDKLGTSELLLAKNVGNNSFNDIMEGNLPSPSPKPSPSSDMTARKEFITAKYVDHKFSRKTCASAAAKLNELLEAVKSRDLLALIQVYAEGVELMEPLLEPGQEPGETALHLAVRTADQTSLHLVDFLVQNCGNLDKQTALGNTVLHYCSMYNKPECLKLLLRGKPTVDLVNQAGETALDTAKRLKAVQCEELLSQAKAGKLNPHVHVEYEWNLRQEEIDESDDDLDDKPSPIKKERSPRPQSFCHSSSISPQDKMSLPGFSTPRDKQRLSYGAFTNQIFASTSTDSPTSPTADAPPLPPRNAGKGPPSTLPLSTPTSSGSSTLSKKRPPPPPPGHKRTLSDPPSPLPHGPQSKGPIPWGESFETTNSHLLIFSTGTAKTALGPRVLPKLPQKVALRKIETSHHLSIDKSNQHAEMFQKPSLSIDIPQKPQPGDLPPKPLPLELTQKPQVGDLPPKPGELPPKPQLGDLPPKPQLGDLPPKPQMKDLPPKPQLGEVLAKTQGGEASPKPQPTEANQKSHSLDLSPNVQSRDTVQKQASEESNDITHTLPETPVPLPRKINMGKNKVRRVKTIYDCQADNDDELTFVEGEVIIVTGEEDQEWWIGHIEGQPERKGVFPVSFVHILSD</sequence>
<dbReference type="GO" id="GO:1903527">
    <property type="term" value="P:positive regulation of membrane tubulation"/>
    <property type="evidence" value="ECO:0007669"/>
    <property type="project" value="TreeGrafter"/>
</dbReference>
<dbReference type="PANTHER" id="PTHR45854:SF2">
    <property type="entry name" value="ARF-GAP WITH SH3 DOMAIN, ANK REPEAT AND PH DOMAIN-CONTAINING PROTEIN 1"/>
    <property type="match status" value="1"/>
</dbReference>
<dbReference type="SUPFAM" id="SSF50729">
    <property type="entry name" value="PH domain-like"/>
    <property type="match status" value="1"/>
</dbReference>
<dbReference type="Pfam" id="PF14604">
    <property type="entry name" value="SH3_9"/>
    <property type="match status" value="1"/>
</dbReference>
<evidence type="ECO:0000259" key="15">
    <source>
        <dbReference type="PROSITE" id="PS50002"/>
    </source>
</evidence>
<name>A0A8C4KM96_DRONO</name>
<dbReference type="FunFam" id="1.10.220.150:FF:000002">
    <property type="entry name" value="arf-GAP with SH3 domain, ANK repeat and PH domain-containing protein 1"/>
    <property type="match status" value="1"/>
</dbReference>
<dbReference type="InterPro" id="IPR001452">
    <property type="entry name" value="SH3_domain"/>
</dbReference>
<evidence type="ECO:0000256" key="2">
    <source>
        <dbReference type="ARBA" id="ARBA00004496"/>
    </source>
</evidence>
<evidence type="ECO:0000256" key="13">
    <source>
        <dbReference type="PROSITE-ProRule" id="PRU00288"/>
    </source>
</evidence>
<dbReference type="GO" id="GO:0008270">
    <property type="term" value="F:zinc ion binding"/>
    <property type="evidence" value="ECO:0007669"/>
    <property type="project" value="UniProtKB-KW"/>
</dbReference>
<organism evidence="17 18">
    <name type="scientific">Dromaius novaehollandiae</name>
    <name type="common">Emu</name>
    <dbReference type="NCBI Taxonomy" id="8790"/>
    <lineage>
        <taxon>Eukaryota</taxon>
        <taxon>Metazoa</taxon>
        <taxon>Chordata</taxon>
        <taxon>Craniata</taxon>
        <taxon>Vertebrata</taxon>
        <taxon>Euteleostomi</taxon>
        <taxon>Archelosauria</taxon>
        <taxon>Archosauria</taxon>
        <taxon>Dinosauria</taxon>
        <taxon>Saurischia</taxon>
        <taxon>Theropoda</taxon>
        <taxon>Coelurosauria</taxon>
        <taxon>Aves</taxon>
        <taxon>Palaeognathae</taxon>
        <taxon>Casuariiformes</taxon>
        <taxon>Dromaiidae</taxon>
        <taxon>Dromaius</taxon>
    </lineage>
</organism>
<dbReference type="Gene3D" id="2.30.30.40">
    <property type="entry name" value="SH3 Domains"/>
    <property type="match status" value="1"/>
</dbReference>
<protein>
    <submittedName>
        <fullName evidence="17">Arf-GAP with SH3 domain, ANK repeat and PH domain-containing protein 1-like</fullName>
    </submittedName>
</protein>
<feature type="region of interest" description="Disordered" evidence="14">
    <location>
        <begin position="597"/>
        <end position="752"/>
    </location>
</feature>
<dbReference type="SUPFAM" id="SSF57863">
    <property type="entry name" value="ArfGap/RecO-like zinc finger"/>
    <property type="match status" value="1"/>
</dbReference>
<feature type="compositionally biased region" description="Polar residues" evidence="14">
    <location>
        <begin position="434"/>
        <end position="448"/>
    </location>
</feature>
<evidence type="ECO:0000256" key="3">
    <source>
        <dbReference type="ARBA" id="ARBA00022443"/>
    </source>
</evidence>
<feature type="compositionally biased region" description="Pro residues" evidence="14">
    <location>
        <begin position="648"/>
        <end position="658"/>
    </location>
</feature>
<accession>A0A8C4KM96</accession>
<keyword evidence="10" id="KW-0472">Membrane</keyword>
<dbReference type="Proteomes" id="UP000694423">
    <property type="component" value="Unplaced"/>
</dbReference>
<evidence type="ECO:0000256" key="8">
    <source>
        <dbReference type="ARBA" id="ARBA00022833"/>
    </source>
</evidence>
<evidence type="ECO:0000256" key="1">
    <source>
        <dbReference type="ARBA" id="ARBA00004370"/>
    </source>
</evidence>
<dbReference type="GO" id="GO:0016020">
    <property type="term" value="C:membrane"/>
    <property type="evidence" value="ECO:0007669"/>
    <property type="project" value="UniProtKB-SubCell"/>
</dbReference>
<comment type="subcellular location">
    <subcellularLocation>
        <location evidence="2">Cytoplasm</location>
    </subcellularLocation>
    <subcellularLocation>
        <location evidence="1">Membrane</location>
    </subcellularLocation>
</comment>
<feature type="region of interest" description="Disordered" evidence="14">
    <location>
        <begin position="413"/>
        <end position="461"/>
    </location>
</feature>
<dbReference type="PROSITE" id="PS50115">
    <property type="entry name" value="ARFGAP"/>
    <property type="match status" value="1"/>
</dbReference>
<dbReference type="PRINTS" id="PR00405">
    <property type="entry name" value="REVINTRACTNG"/>
</dbReference>
<dbReference type="InterPro" id="IPR036028">
    <property type="entry name" value="SH3-like_dom_sf"/>
</dbReference>
<keyword evidence="3 12" id="KW-0728">SH3 domain</keyword>
<dbReference type="Pfam" id="PF01412">
    <property type="entry name" value="ArfGap"/>
    <property type="match status" value="1"/>
</dbReference>
<dbReference type="InterPro" id="IPR037278">
    <property type="entry name" value="ARFGAP/RecO"/>
</dbReference>
<dbReference type="FunFam" id="1.25.40.950:FF:000001">
    <property type="entry name" value="Arf-GAP with SH3 domain, ANK repeat and PH domain-containing protein 1"/>
    <property type="match status" value="1"/>
</dbReference>
<dbReference type="Pfam" id="PF12796">
    <property type="entry name" value="Ank_2"/>
    <property type="match status" value="1"/>
</dbReference>
<reference evidence="17" key="2">
    <citation type="submission" date="2025-09" db="UniProtKB">
        <authorList>
            <consortium name="Ensembl"/>
        </authorList>
    </citation>
    <scope>IDENTIFICATION</scope>
</reference>
<dbReference type="GO" id="GO:0060271">
    <property type="term" value="P:cilium assembly"/>
    <property type="evidence" value="ECO:0007669"/>
    <property type="project" value="TreeGrafter"/>
</dbReference>
<dbReference type="Gene3D" id="2.30.29.30">
    <property type="entry name" value="Pleckstrin-homology domain (PH domain)/Phosphotyrosine-binding domain (PTB)"/>
    <property type="match status" value="1"/>
</dbReference>
<dbReference type="FunFam" id="1.25.40.20:FF:000006">
    <property type="entry name" value="Arf-GAP with SH3 domain, ANK repeat and PH domain-containing protein 2"/>
    <property type="match status" value="1"/>
</dbReference>
<feature type="compositionally biased region" description="Low complexity" evidence="14">
    <location>
        <begin position="500"/>
        <end position="518"/>
    </location>
</feature>
<dbReference type="SMART" id="SM00248">
    <property type="entry name" value="ANK"/>
    <property type="match status" value="2"/>
</dbReference>
<reference evidence="17" key="1">
    <citation type="submission" date="2025-08" db="UniProtKB">
        <authorList>
            <consortium name="Ensembl"/>
        </authorList>
    </citation>
    <scope>IDENTIFICATION</scope>
</reference>
<proteinExistence type="predicted"/>
<keyword evidence="7" id="KW-0677">Repeat</keyword>
<feature type="region of interest" description="Disordered" evidence="14">
    <location>
        <begin position="1"/>
        <end position="21"/>
    </location>
</feature>
<evidence type="ECO:0000256" key="5">
    <source>
        <dbReference type="ARBA" id="ARBA00022490"/>
    </source>
</evidence>
<evidence type="ECO:0000313" key="18">
    <source>
        <dbReference type="Proteomes" id="UP000694423"/>
    </source>
</evidence>
<dbReference type="Gene3D" id="1.10.220.150">
    <property type="entry name" value="Arf GTPase activating protein"/>
    <property type="match status" value="1"/>
</dbReference>
<dbReference type="InterPro" id="IPR002110">
    <property type="entry name" value="Ankyrin_rpt"/>
</dbReference>
<dbReference type="SMART" id="SM00326">
    <property type="entry name" value="SH3"/>
    <property type="match status" value="1"/>
</dbReference>
<dbReference type="InterPro" id="IPR001164">
    <property type="entry name" value="ArfGAP_dom"/>
</dbReference>
<dbReference type="PROSITE" id="PS50002">
    <property type="entry name" value="SH3"/>
    <property type="match status" value="1"/>
</dbReference>
<dbReference type="PANTHER" id="PTHR45854">
    <property type="entry name" value="ASAP FAMILY MEMBER"/>
    <property type="match status" value="1"/>
</dbReference>
<feature type="region of interest" description="Disordered" evidence="14">
    <location>
        <begin position="216"/>
        <end position="235"/>
    </location>
</feature>
<evidence type="ECO:0000256" key="4">
    <source>
        <dbReference type="ARBA" id="ARBA00022468"/>
    </source>
</evidence>
<feature type="repeat" description="ANK" evidence="11">
    <location>
        <begin position="299"/>
        <end position="334"/>
    </location>
</feature>
<dbReference type="Gene3D" id="1.25.40.20">
    <property type="entry name" value="Ankyrin repeat-containing domain"/>
    <property type="match status" value="1"/>
</dbReference>
<evidence type="ECO:0000259" key="16">
    <source>
        <dbReference type="PROSITE" id="PS50115"/>
    </source>
</evidence>
<evidence type="ECO:0000256" key="10">
    <source>
        <dbReference type="ARBA" id="ARBA00023136"/>
    </source>
</evidence>
<feature type="compositionally biased region" description="Low complexity" evidence="14">
    <location>
        <begin position="475"/>
        <end position="487"/>
    </location>
</feature>
<feature type="compositionally biased region" description="Basic and acidic residues" evidence="14">
    <location>
        <begin position="597"/>
        <end position="606"/>
    </location>
</feature>
<dbReference type="CDD" id="cd08848">
    <property type="entry name" value="ArfGap_ASAP1"/>
    <property type="match status" value="1"/>
</dbReference>
<evidence type="ECO:0000256" key="11">
    <source>
        <dbReference type="PROSITE-ProRule" id="PRU00023"/>
    </source>
</evidence>
<evidence type="ECO:0000256" key="12">
    <source>
        <dbReference type="PROSITE-ProRule" id="PRU00192"/>
    </source>
</evidence>
<feature type="compositionally biased region" description="Polar residues" evidence="14">
    <location>
        <begin position="706"/>
        <end position="730"/>
    </location>
</feature>
<dbReference type="PROSITE" id="PS50088">
    <property type="entry name" value="ANK_REPEAT"/>
    <property type="match status" value="1"/>
</dbReference>
<dbReference type="GO" id="GO:0005737">
    <property type="term" value="C:cytoplasm"/>
    <property type="evidence" value="ECO:0007669"/>
    <property type="project" value="UniProtKB-SubCell"/>
</dbReference>
<dbReference type="InterPro" id="IPR001849">
    <property type="entry name" value="PH_domain"/>
</dbReference>
<dbReference type="InterPro" id="IPR043593">
    <property type="entry name" value="ASAP"/>
</dbReference>
<dbReference type="InterPro" id="IPR011993">
    <property type="entry name" value="PH-like_dom_sf"/>
</dbReference>
<evidence type="ECO:0000256" key="14">
    <source>
        <dbReference type="SAM" id="MobiDB-lite"/>
    </source>
</evidence>
<dbReference type="SUPFAM" id="SSF50044">
    <property type="entry name" value="SH3-domain"/>
    <property type="match status" value="1"/>
</dbReference>
<evidence type="ECO:0000256" key="7">
    <source>
        <dbReference type="ARBA" id="ARBA00022737"/>
    </source>
</evidence>
<dbReference type="AlphaFoldDB" id="A0A8C4KM96"/>
<evidence type="ECO:0000313" key="17">
    <source>
        <dbReference type="Ensembl" id="ENSDNVP00000026950.1"/>
    </source>
</evidence>
<evidence type="ECO:0000256" key="9">
    <source>
        <dbReference type="ARBA" id="ARBA00023043"/>
    </source>
</evidence>
<dbReference type="Gene3D" id="1.25.40.950">
    <property type="match status" value="1"/>
</dbReference>
<dbReference type="GO" id="GO:0002102">
    <property type="term" value="C:podosome"/>
    <property type="evidence" value="ECO:0007669"/>
    <property type="project" value="TreeGrafter"/>
</dbReference>
<dbReference type="InterPro" id="IPR038508">
    <property type="entry name" value="ArfGAP_dom_sf"/>
</dbReference>
<feature type="compositionally biased region" description="Basic and acidic residues" evidence="14">
    <location>
        <begin position="422"/>
        <end position="433"/>
    </location>
</feature>
<dbReference type="SUPFAM" id="SSF48403">
    <property type="entry name" value="Ankyrin repeat"/>
    <property type="match status" value="1"/>
</dbReference>
<dbReference type="SMART" id="SM00105">
    <property type="entry name" value="ArfGap"/>
    <property type="match status" value="1"/>
</dbReference>
<feature type="compositionally biased region" description="Pro residues" evidence="14">
    <location>
        <begin position="623"/>
        <end position="634"/>
    </location>
</feature>
<dbReference type="InterPro" id="IPR038016">
    <property type="entry name" value="ASAP1_SH3"/>
</dbReference>
<keyword evidence="13" id="KW-0863">Zinc-finger</keyword>
<dbReference type="Ensembl" id="ENSDNVT00000032555.1">
    <property type="protein sequence ID" value="ENSDNVP00000026950.1"/>
    <property type="gene ID" value="ENSDNVG00000018686.1"/>
</dbReference>
<keyword evidence="9 11" id="KW-0040">ANK repeat</keyword>
<dbReference type="FunFam" id="2.30.30.40:FF:000012">
    <property type="entry name" value="Arf-GAP with SH3 domain, ANK repeat and PH domain-containing protein 2"/>
    <property type="match status" value="1"/>
</dbReference>
<dbReference type="GO" id="GO:0005096">
    <property type="term" value="F:GTPase activator activity"/>
    <property type="evidence" value="ECO:0007669"/>
    <property type="project" value="UniProtKB-KW"/>
</dbReference>
<dbReference type="InterPro" id="IPR036770">
    <property type="entry name" value="Ankyrin_rpt-contain_sf"/>
</dbReference>
<feature type="domain" description="Arf-GAP" evidence="16">
    <location>
        <begin position="138"/>
        <end position="259"/>
    </location>
</feature>
<dbReference type="SMART" id="SM00233">
    <property type="entry name" value="PH"/>
    <property type="match status" value="1"/>
</dbReference>